<evidence type="ECO:0000313" key="3">
    <source>
        <dbReference type="Proteomes" id="UP000011115"/>
    </source>
</evidence>
<sequence>MRRLVPLFADLILSFRAQHIGTKGWRVESPIGKSQKRLASTTWTTVGNRKYQVGVYITRRQVHGQVGDSPNRSVSLTLFAIWTPTLTRGPVILGEVNCAAEDPSAILVEIVDELGDPPFNQLIAFSVLPSASSYSRSLGGTVLLRETNRRLVDYSFPRLSIHFLQGFAYRNKVRCMSIRRLTKLDLAIHMARPKVVGRDMPPRKMAKGITINEYATASQANSTKLPTTGGNVKGKGKAPAPTSPEVICDSDGIYVTHLTTSKSEAEHQESQAKIFEPEDVELLLARRVKLHFKRLNDPSRIMTPQATTPPPVTDQAVVVAPPAHGPPP</sequence>
<dbReference type="AlphaFoldDB" id="M1DQX9"/>
<reference evidence="2" key="2">
    <citation type="submission" date="2015-06" db="UniProtKB">
        <authorList>
            <consortium name="EnsemblPlants"/>
        </authorList>
    </citation>
    <scope>IDENTIFICATION</scope>
    <source>
        <strain evidence="2">DM1-3 516 R44</strain>
    </source>
</reference>
<keyword evidence="3" id="KW-1185">Reference proteome</keyword>
<name>M1DQX9_SOLTU</name>
<organism evidence="2 3">
    <name type="scientific">Solanum tuberosum</name>
    <name type="common">Potato</name>
    <dbReference type="NCBI Taxonomy" id="4113"/>
    <lineage>
        <taxon>Eukaryota</taxon>
        <taxon>Viridiplantae</taxon>
        <taxon>Streptophyta</taxon>
        <taxon>Embryophyta</taxon>
        <taxon>Tracheophyta</taxon>
        <taxon>Spermatophyta</taxon>
        <taxon>Magnoliopsida</taxon>
        <taxon>eudicotyledons</taxon>
        <taxon>Gunneridae</taxon>
        <taxon>Pentapetalae</taxon>
        <taxon>asterids</taxon>
        <taxon>lamiids</taxon>
        <taxon>Solanales</taxon>
        <taxon>Solanaceae</taxon>
        <taxon>Solanoideae</taxon>
        <taxon>Solaneae</taxon>
        <taxon>Solanum</taxon>
    </lineage>
</organism>
<dbReference type="InParanoid" id="M1DQX9"/>
<dbReference type="HOGENOM" id="CLU_073464_2_0_1"/>
<protein>
    <submittedName>
        <fullName evidence="2">Uncharacterized protein</fullName>
    </submittedName>
</protein>
<dbReference type="Proteomes" id="UP000011115">
    <property type="component" value="Unassembled WGS sequence"/>
</dbReference>
<accession>M1DQX9</accession>
<proteinExistence type="predicted"/>
<dbReference type="EnsemblPlants" id="PGSC0003DMT400092954">
    <property type="protein sequence ID" value="PGSC0003DMT400092954"/>
    <property type="gene ID" value="PGSC0003DMG400042525"/>
</dbReference>
<evidence type="ECO:0000256" key="1">
    <source>
        <dbReference type="SAM" id="MobiDB-lite"/>
    </source>
</evidence>
<feature type="region of interest" description="Disordered" evidence="1">
    <location>
        <begin position="221"/>
        <end position="243"/>
    </location>
</feature>
<feature type="compositionally biased region" description="Polar residues" evidence="1">
    <location>
        <begin position="221"/>
        <end position="230"/>
    </location>
</feature>
<feature type="region of interest" description="Disordered" evidence="1">
    <location>
        <begin position="300"/>
        <end position="328"/>
    </location>
</feature>
<dbReference type="Gramene" id="PGSC0003DMT400092954">
    <property type="protein sequence ID" value="PGSC0003DMT400092954"/>
    <property type="gene ID" value="PGSC0003DMG400042525"/>
</dbReference>
<evidence type="ECO:0000313" key="2">
    <source>
        <dbReference type="EnsemblPlants" id="PGSC0003DMT400092954"/>
    </source>
</evidence>
<reference evidence="3" key="1">
    <citation type="journal article" date="2011" name="Nature">
        <title>Genome sequence and analysis of the tuber crop potato.</title>
        <authorList>
            <consortium name="The Potato Genome Sequencing Consortium"/>
        </authorList>
    </citation>
    <scope>NUCLEOTIDE SEQUENCE [LARGE SCALE GENOMIC DNA]</scope>
    <source>
        <strain evidence="3">cv. DM1-3 516 R44</strain>
    </source>
</reference>
<dbReference type="PaxDb" id="4113-PGSC0003DMT400092954"/>